<evidence type="ECO:0000313" key="1">
    <source>
        <dbReference type="EMBL" id="KKN56686.1"/>
    </source>
</evidence>
<dbReference type="EMBL" id="LAZR01000835">
    <property type="protein sequence ID" value="KKN56686.1"/>
    <property type="molecule type" value="Genomic_DNA"/>
</dbReference>
<gene>
    <name evidence="1" type="ORF">LCGC14_0570030</name>
</gene>
<name>A0A0F9U5V7_9ZZZZ</name>
<accession>A0A0F9U5V7</accession>
<comment type="caution">
    <text evidence="1">The sequence shown here is derived from an EMBL/GenBank/DDBJ whole genome shotgun (WGS) entry which is preliminary data.</text>
</comment>
<proteinExistence type="predicted"/>
<reference evidence="1" key="1">
    <citation type="journal article" date="2015" name="Nature">
        <title>Complex archaea that bridge the gap between prokaryotes and eukaryotes.</title>
        <authorList>
            <person name="Spang A."/>
            <person name="Saw J.H."/>
            <person name="Jorgensen S.L."/>
            <person name="Zaremba-Niedzwiedzka K."/>
            <person name="Martijn J."/>
            <person name="Lind A.E."/>
            <person name="van Eijk R."/>
            <person name="Schleper C."/>
            <person name="Guy L."/>
            <person name="Ettema T.J."/>
        </authorList>
    </citation>
    <scope>NUCLEOTIDE SEQUENCE</scope>
</reference>
<dbReference type="AlphaFoldDB" id="A0A0F9U5V7"/>
<organism evidence="1">
    <name type="scientific">marine sediment metagenome</name>
    <dbReference type="NCBI Taxonomy" id="412755"/>
    <lineage>
        <taxon>unclassified sequences</taxon>
        <taxon>metagenomes</taxon>
        <taxon>ecological metagenomes</taxon>
    </lineage>
</organism>
<sequence length="53" mass="6289">MELKKFCCDCIKFKMFKKDGNPSNICKIKDEKVKPLQVGCKDYKFDKRIKTII</sequence>
<protein>
    <submittedName>
        <fullName evidence="1">Uncharacterized protein</fullName>
    </submittedName>
</protein>